<protein>
    <submittedName>
        <fullName evidence="2">Uncharacterized protein</fullName>
    </submittedName>
</protein>
<keyword evidence="3" id="KW-1185">Reference proteome</keyword>
<proteinExistence type="predicted"/>
<reference evidence="2 3" key="1">
    <citation type="journal article" date="2019" name="Commun. Biol.">
        <title>The bagworm genome reveals a unique fibroin gene that provides high tensile strength.</title>
        <authorList>
            <person name="Kono N."/>
            <person name="Nakamura H."/>
            <person name="Ohtoshi R."/>
            <person name="Tomita M."/>
            <person name="Numata K."/>
            <person name="Arakawa K."/>
        </authorList>
    </citation>
    <scope>NUCLEOTIDE SEQUENCE [LARGE SCALE GENOMIC DNA]</scope>
</reference>
<evidence type="ECO:0000256" key="1">
    <source>
        <dbReference type="SAM" id="MobiDB-lite"/>
    </source>
</evidence>
<evidence type="ECO:0000313" key="3">
    <source>
        <dbReference type="Proteomes" id="UP000299102"/>
    </source>
</evidence>
<comment type="caution">
    <text evidence="2">The sequence shown here is derived from an EMBL/GenBank/DDBJ whole genome shotgun (WGS) entry which is preliminary data.</text>
</comment>
<dbReference type="AlphaFoldDB" id="A0A4C1UVV3"/>
<feature type="region of interest" description="Disordered" evidence="1">
    <location>
        <begin position="63"/>
        <end position="89"/>
    </location>
</feature>
<organism evidence="2 3">
    <name type="scientific">Eumeta variegata</name>
    <name type="common">Bagworm moth</name>
    <name type="synonym">Eumeta japonica</name>
    <dbReference type="NCBI Taxonomy" id="151549"/>
    <lineage>
        <taxon>Eukaryota</taxon>
        <taxon>Metazoa</taxon>
        <taxon>Ecdysozoa</taxon>
        <taxon>Arthropoda</taxon>
        <taxon>Hexapoda</taxon>
        <taxon>Insecta</taxon>
        <taxon>Pterygota</taxon>
        <taxon>Neoptera</taxon>
        <taxon>Endopterygota</taxon>
        <taxon>Lepidoptera</taxon>
        <taxon>Glossata</taxon>
        <taxon>Ditrysia</taxon>
        <taxon>Tineoidea</taxon>
        <taxon>Psychidae</taxon>
        <taxon>Oiketicinae</taxon>
        <taxon>Eumeta</taxon>
    </lineage>
</organism>
<gene>
    <name evidence="2" type="ORF">EVAR_94992_1</name>
</gene>
<accession>A0A4C1UVV3</accession>
<sequence>MAERGSPITVDHNKSGATCASGGGRGVDGVVLLTSHGGYDVPGLGFCLTIVIELEPVLTAPRLSDPPLARRLDPPSSSPSLWLNAIRDG</sequence>
<name>A0A4C1UVV3_EUMVA</name>
<dbReference type="Proteomes" id="UP000299102">
    <property type="component" value="Unassembled WGS sequence"/>
</dbReference>
<dbReference type="EMBL" id="BGZK01000229">
    <property type="protein sequence ID" value="GBP30147.1"/>
    <property type="molecule type" value="Genomic_DNA"/>
</dbReference>
<evidence type="ECO:0000313" key="2">
    <source>
        <dbReference type="EMBL" id="GBP30147.1"/>
    </source>
</evidence>